<evidence type="ECO:0000256" key="1">
    <source>
        <dbReference type="SAM" id="MobiDB-lite"/>
    </source>
</evidence>
<feature type="compositionally biased region" description="Basic and acidic residues" evidence="1">
    <location>
        <begin position="1"/>
        <end position="10"/>
    </location>
</feature>
<evidence type="ECO:0000313" key="3">
    <source>
        <dbReference type="Proteomes" id="UP000756132"/>
    </source>
</evidence>
<protein>
    <submittedName>
        <fullName evidence="2">Uncharacterized protein</fullName>
    </submittedName>
</protein>
<dbReference type="OrthoDB" id="10251048at2759"/>
<dbReference type="KEGG" id="ffu:CLAFUR5_10344"/>
<sequence>MTGFDDRDFATDPAPAQAAETGDLTKTKTNESEGGVGGLGRGLSAAEGRSSYGAVEVPASRPSVADASPYMHQLSLSPSQRDRRGSRNSFGAALPIPRSKRQSRLSSVHHADG</sequence>
<dbReference type="AlphaFoldDB" id="A0A9Q8PCT6"/>
<evidence type="ECO:0000313" key="2">
    <source>
        <dbReference type="EMBL" id="UJO20062.1"/>
    </source>
</evidence>
<dbReference type="EMBL" id="CP090169">
    <property type="protein sequence ID" value="UJO20062.1"/>
    <property type="molecule type" value="Genomic_DNA"/>
</dbReference>
<dbReference type="GeneID" id="71990222"/>
<feature type="region of interest" description="Disordered" evidence="1">
    <location>
        <begin position="1"/>
        <end position="113"/>
    </location>
</feature>
<proteinExistence type="predicted"/>
<reference evidence="2" key="1">
    <citation type="submission" date="2021-12" db="EMBL/GenBank/DDBJ databases">
        <authorList>
            <person name="Zaccaron A."/>
            <person name="Stergiopoulos I."/>
        </authorList>
    </citation>
    <scope>NUCLEOTIDE SEQUENCE</scope>
    <source>
        <strain evidence="2">Race5_Kim</strain>
    </source>
</reference>
<dbReference type="Proteomes" id="UP000756132">
    <property type="component" value="Chromosome 7"/>
</dbReference>
<dbReference type="RefSeq" id="XP_047764428.1">
    <property type="nucleotide sequence ID" value="XM_047909492.1"/>
</dbReference>
<accession>A0A9Q8PCT6</accession>
<name>A0A9Q8PCT6_PASFU</name>
<gene>
    <name evidence="2" type="ORF">CLAFUR5_10344</name>
</gene>
<keyword evidence="3" id="KW-1185">Reference proteome</keyword>
<reference evidence="2" key="2">
    <citation type="journal article" date="2022" name="Microb. Genom.">
        <title>A chromosome-scale genome assembly of the tomato pathogen Cladosporium fulvum reveals a compartmentalized genome architecture and the presence of a dispensable chromosome.</title>
        <authorList>
            <person name="Zaccaron A.Z."/>
            <person name="Chen L.H."/>
            <person name="Samaras A."/>
            <person name="Stergiopoulos I."/>
        </authorList>
    </citation>
    <scope>NUCLEOTIDE SEQUENCE</scope>
    <source>
        <strain evidence="2">Race5_Kim</strain>
    </source>
</reference>
<organism evidence="2 3">
    <name type="scientific">Passalora fulva</name>
    <name type="common">Tomato leaf mold</name>
    <name type="synonym">Cladosporium fulvum</name>
    <dbReference type="NCBI Taxonomy" id="5499"/>
    <lineage>
        <taxon>Eukaryota</taxon>
        <taxon>Fungi</taxon>
        <taxon>Dikarya</taxon>
        <taxon>Ascomycota</taxon>
        <taxon>Pezizomycotina</taxon>
        <taxon>Dothideomycetes</taxon>
        <taxon>Dothideomycetidae</taxon>
        <taxon>Mycosphaerellales</taxon>
        <taxon>Mycosphaerellaceae</taxon>
        <taxon>Fulvia</taxon>
    </lineage>
</organism>